<reference evidence="5 6" key="1">
    <citation type="submission" date="2019-04" db="EMBL/GenBank/DDBJ databases">
        <title>An improved genome assembly and genetic linkage map for asparagus bean, Vigna unguiculata ssp. sesquipedialis.</title>
        <authorList>
            <person name="Xia Q."/>
            <person name="Zhang R."/>
            <person name="Dong Y."/>
        </authorList>
    </citation>
    <scope>NUCLEOTIDE SEQUENCE [LARGE SCALE GENOMIC DNA]</scope>
    <source>
        <tissue evidence="5">Leaf</tissue>
    </source>
</reference>
<dbReference type="InterPro" id="IPR036703">
    <property type="entry name" value="MOB_kinase_act_sf"/>
</dbReference>
<keyword evidence="1" id="KW-0963">Cytoplasm</keyword>
<feature type="compositionally biased region" description="Polar residues" evidence="4">
    <location>
        <begin position="1"/>
        <end position="11"/>
    </location>
</feature>
<dbReference type="FunFam" id="1.20.140.30:FF:000001">
    <property type="entry name" value="MOB kinase activator 1A"/>
    <property type="match status" value="1"/>
</dbReference>
<evidence type="ECO:0000313" key="5">
    <source>
        <dbReference type="EMBL" id="QCE13568.1"/>
    </source>
</evidence>
<dbReference type="GO" id="GO:0009524">
    <property type="term" value="C:phragmoplast"/>
    <property type="evidence" value="ECO:0007669"/>
    <property type="project" value="UniProtKB-SubCell"/>
</dbReference>
<dbReference type="PANTHER" id="PTHR22599">
    <property type="entry name" value="MPS ONE BINDER KINASE ACTIVATOR-LIKE MOB"/>
    <property type="match status" value="1"/>
</dbReference>
<dbReference type="SUPFAM" id="SSF101152">
    <property type="entry name" value="Mob1/phocein"/>
    <property type="match status" value="2"/>
</dbReference>
<evidence type="ECO:0000256" key="1">
    <source>
        <dbReference type="ARBA" id="ARBA00022490"/>
    </source>
</evidence>
<evidence type="ECO:0000256" key="3">
    <source>
        <dbReference type="ARBA" id="ARBA00060413"/>
    </source>
</evidence>
<gene>
    <name evidence="5" type="ORF">DEO72_LG11g562</name>
</gene>
<name>A0A4D6NJN7_VIGUN</name>
<feature type="region of interest" description="Disordered" evidence="4">
    <location>
        <begin position="90"/>
        <end position="112"/>
    </location>
</feature>
<dbReference type="Pfam" id="PF03637">
    <property type="entry name" value="Mob1_phocein"/>
    <property type="match status" value="2"/>
</dbReference>
<evidence type="ECO:0000256" key="2">
    <source>
        <dbReference type="ARBA" id="ARBA00023212"/>
    </source>
</evidence>
<evidence type="ECO:0000313" key="6">
    <source>
        <dbReference type="Proteomes" id="UP000501690"/>
    </source>
</evidence>
<sequence length="299" mass="33777">MQSNFDPCRNQKTFRPKKSAPSGSKGAQLQKHIDATLGSGNLREAVKLPPGEDINEWLAVNTVDFFNQVNILFGTLTEFCTANNCPTMSAGPKNQKTFRPKKSAPSGSKGAQLQKHIDATLGSGNLREAVKLPPGEDINEWLAVNTVDFFNQVNILFGTLTEFCTANNCPTMSAGPKYEYRWADGVTIKKPIEVSAPKYVEYLMDWIESQLDDETIFPQRLGAPFPSNFRDVVKTIFKRLFRVYAHIYHSHFQKIVSLKEEAHLNTCFKHFVLFTWEFRLIDKAELAPLEDLVESIIQL</sequence>
<proteinExistence type="predicted"/>
<comment type="subcellular location">
    <subcellularLocation>
        <location evidence="3">Cytoplasm</location>
        <location evidence="3">Cytoskeleton</location>
        <location evidence="3">Phragmoplast</location>
    </subcellularLocation>
</comment>
<organism evidence="5 6">
    <name type="scientific">Vigna unguiculata</name>
    <name type="common">Cowpea</name>
    <dbReference type="NCBI Taxonomy" id="3917"/>
    <lineage>
        <taxon>Eukaryota</taxon>
        <taxon>Viridiplantae</taxon>
        <taxon>Streptophyta</taxon>
        <taxon>Embryophyta</taxon>
        <taxon>Tracheophyta</taxon>
        <taxon>Spermatophyta</taxon>
        <taxon>Magnoliopsida</taxon>
        <taxon>eudicotyledons</taxon>
        <taxon>Gunneridae</taxon>
        <taxon>Pentapetalae</taxon>
        <taxon>rosids</taxon>
        <taxon>fabids</taxon>
        <taxon>Fabales</taxon>
        <taxon>Fabaceae</taxon>
        <taxon>Papilionoideae</taxon>
        <taxon>50 kb inversion clade</taxon>
        <taxon>NPAAA clade</taxon>
        <taxon>indigoferoid/millettioid clade</taxon>
        <taxon>Phaseoleae</taxon>
        <taxon>Vigna</taxon>
    </lineage>
</organism>
<dbReference type="Gene3D" id="1.20.140.30">
    <property type="entry name" value="MOB kinase activator"/>
    <property type="match status" value="2"/>
</dbReference>
<dbReference type="AlphaFoldDB" id="A0A4D6NJN7"/>
<dbReference type="SMART" id="SM01388">
    <property type="entry name" value="Mob1_phocein"/>
    <property type="match status" value="2"/>
</dbReference>
<protein>
    <submittedName>
        <fullName evidence="5">Maintenance of ploidy protein MOB1</fullName>
    </submittedName>
</protein>
<dbReference type="InterPro" id="IPR005301">
    <property type="entry name" value="MOB_kinase_act_fam"/>
</dbReference>
<keyword evidence="2" id="KW-0206">Cytoskeleton</keyword>
<accession>A0A4D6NJN7</accession>
<evidence type="ECO:0000256" key="4">
    <source>
        <dbReference type="SAM" id="MobiDB-lite"/>
    </source>
</evidence>
<dbReference type="Proteomes" id="UP000501690">
    <property type="component" value="Linkage Group LG11"/>
</dbReference>
<keyword evidence="6" id="KW-1185">Reference proteome</keyword>
<dbReference type="EMBL" id="CP039355">
    <property type="protein sequence ID" value="QCE13568.1"/>
    <property type="molecule type" value="Genomic_DNA"/>
</dbReference>
<feature type="region of interest" description="Disordered" evidence="4">
    <location>
        <begin position="1"/>
        <end position="29"/>
    </location>
</feature>